<evidence type="ECO:0000259" key="13">
    <source>
        <dbReference type="PROSITE" id="PS50860"/>
    </source>
</evidence>
<dbReference type="InterPro" id="IPR045864">
    <property type="entry name" value="aa-tRNA-synth_II/BPL/LPL"/>
</dbReference>
<keyword evidence="10" id="KW-0030">Aminoacyl-tRNA synthetase</keyword>
<dbReference type="GO" id="GO:0006419">
    <property type="term" value="P:alanyl-tRNA aminoacylation"/>
    <property type="evidence" value="ECO:0007669"/>
    <property type="project" value="InterPro"/>
</dbReference>
<evidence type="ECO:0000256" key="11">
    <source>
        <dbReference type="ARBA" id="ARBA00032577"/>
    </source>
</evidence>
<dbReference type="EC" id="6.1.1.7" evidence="2"/>
<evidence type="ECO:0000256" key="6">
    <source>
        <dbReference type="ARBA" id="ARBA00022741"/>
    </source>
</evidence>
<evidence type="ECO:0000256" key="5">
    <source>
        <dbReference type="ARBA" id="ARBA00022598"/>
    </source>
</evidence>
<dbReference type="AlphaFoldDB" id="A0A7R6VZC1"/>
<evidence type="ECO:0000256" key="8">
    <source>
        <dbReference type="ARBA" id="ARBA00022884"/>
    </source>
</evidence>
<evidence type="ECO:0000313" key="14">
    <source>
        <dbReference type="EMBL" id="BCG49346.1"/>
    </source>
</evidence>
<dbReference type="EMBL" id="AP023214">
    <property type="protein sequence ID" value="BCG49346.1"/>
    <property type="molecule type" value="Genomic_DNA"/>
</dbReference>
<dbReference type="SUPFAM" id="SSF55681">
    <property type="entry name" value="Class II aaRS and biotin synthetases"/>
    <property type="match status" value="1"/>
</dbReference>
<keyword evidence="7" id="KW-0067">ATP-binding</keyword>
<keyword evidence="5 14" id="KW-0436">Ligase</keyword>
<proteinExistence type="inferred from homology"/>
<evidence type="ECO:0000256" key="4">
    <source>
        <dbReference type="ARBA" id="ARBA00022555"/>
    </source>
</evidence>
<dbReference type="GO" id="GO:0002161">
    <property type="term" value="F:aminoacyl-tRNA deacylase activity"/>
    <property type="evidence" value="ECO:0007669"/>
    <property type="project" value="TreeGrafter"/>
</dbReference>
<dbReference type="PROSITE" id="PS50860">
    <property type="entry name" value="AA_TRNA_LIGASE_II_ALA"/>
    <property type="match status" value="1"/>
</dbReference>
<evidence type="ECO:0000256" key="2">
    <source>
        <dbReference type="ARBA" id="ARBA00013168"/>
    </source>
</evidence>
<keyword evidence="12" id="KW-1133">Transmembrane helix</keyword>
<keyword evidence="9" id="KW-0648">Protein biosynthesis</keyword>
<reference evidence="14 15" key="1">
    <citation type="journal article" date="2020" name="Genome Biol. Evol.">
        <title>Comparative Genomics Underlines Multiple Roles of Profftella, an Obligate Symbiont of Psyllids: Providing Toxins, Vitamins, and Carotenoids.</title>
        <authorList>
            <person name="Nakabachi A."/>
            <person name="Piel J."/>
            <person name="Malenovsky I."/>
            <person name="Hirose Y."/>
        </authorList>
    </citation>
    <scope>NUCLEOTIDE SEQUENCE [LARGE SCALE GENOMIC DNA]</scope>
    <source>
        <strain evidence="14 15">Dco</strain>
    </source>
</reference>
<keyword evidence="15" id="KW-1185">Reference proteome</keyword>
<name>A0A7R6VZC1_CARRU</name>
<dbReference type="GO" id="GO:0000049">
    <property type="term" value="F:tRNA binding"/>
    <property type="evidence" value="ECO:0007669"/>
    <property type="project" value="UniProtKB-KW"/>
</dbReference>
<dbReference type="GO" id="GO:0004813">
    <property type="term" value="F:alanine-tRNA ligase activity"/>
    <property type="evidence" value="ECO:0007669"/>
    <property type="project" value="UniProtKB-EC"/>
</dbReference>
<keyword evidence="12" id="KW-0812">Transmembrane</keyword>
<feature type="transmembrane region" description="Helical" evidence="12">
    <location>
        <begin position="84"/>
        <end position="106"/>
    </location>
</feature>
<feature type="transmembrane region" description="Helical" evidence="12">
    <location>
        <begin position="112"/>
        <end position="131"/>
    </location>
</feature>
<evidence type="ECO:0000256" key="1">
    <source>
        <dbReference type="ARBA" id="ARBA00008226"/>
    </source>
</evidence>
<dbReference type="Pfam" id="PF01411">
    <property type="entry name" value="tRNA-synt_2c"/>
    <property type="match status" value="1"/>
</dbReference>
<organism evidence="14 15">
    <name type="scientific">Candidatus Carsonella ruddii</name>
    <name type="common">Diaphorina cf. continua</name>
    <dbReference type="NCBI Taxonomy" id="2661587"/>
    <lineage>
        <taxon>Bacteria</taxon>
        <taxon>Pseudomonadati</taxon>
        <taxon>Pseudomonadota</taxon>
        <taxon>Gammaproteobacteria</taxon>
        <taxon>Oceanospirillales</taxon>
        <taxon>Halomonadaceae</taxon>
        <taxon>Zymobacter group</taxon>
        <taxon>Candidatus Carsonella</taxon>
    </lineage>
</organism>
<protein>
    <recommendedName>
        <fullName evidence="3">Alanine--tRNA ligase</fullName>
        <ecNumber evidence="2">6.1.1.7</ecNumber>
    </recommendedName>
    <alternativeName>
        <fullName evidence="11">Alanyl-tRNA synthetase</fullName>
    </alternativeName>
</protein>
<accession>A0A7R6VZC1</accession>
<feature type="domain" description="Alanyl-transfer RNA synthetases family profile" evidence="13">
    <location>
        <begin position="1"/>
        <end position="201"/>
    </location>
</feature>
<feature type="transmembrane region" description="Helical" evidence="12">
    <location>
        <begin position="242"/>
        <end position="264"/>
    </location>
</feature>
<evidence type="ECO:0000256" key="9">
    <source>
        <dbReference type="ARBA" id="ARBA00022917"/>
    </source>
</evidence>
<evidence type="ECO:0000256" key="10">
    <source>
        <dbReference type="ARBA" id="ARBA00023146"/>
    </source>
</evidence>
<dbReference type="InterPro" id="IPR050058">
    <property type="entry name" value="Ala-tRNA_ligase"/>
</dbReference>
<dbReference type="GO" id="GO:0005524">
    <property type="term" value="F:ATP binding"/>
    <property type="evidence" value="ECO:0007669"/>
    <property type="project" value="UniProtKB-KW"/>
</dbReference>
<evidence type="ECO:0000313" key="15">
    <source>
        <dbReference type="Proteomes" id="UP000595596"/>
    </source>
</evidence>
<dbReference type="Gene3D" id="3.30.930.10">
    <property type="entry name" value="Bira Bifunctional Protein, Domain 2"/>
    <property type="match status" value="1"/>
</dbReference>
<dbReference type="KEGG" id="crr:CRDco_1220"/>
<dbReference type="InterPro" id="IPR018164">
    <property type="entry name" value="Ala-tRNA-synth_IIc_N"/>
</dbReference>
<dbReference type="Proteomes" id="UP000595596">
    <property type="component" value="Chromosome"/>
</dbReference>
<evidence type="ECO:0000256" key="12">
    <source>
        <dbReference type="SAM" id="Phobius"/>
    </source>
</evidence>
<comment type="similarity">
    <text evidence="1">Belongs to the class-II aminoacyl-tRNA synthetase family.</text>
</comment>
<dbReference type="InterPro" id="IPR018165">
    <property type="entry name" value="Ala-tRNA-synth_IIc_core"/>
</dbReference>
<keyword evidence="4" id="KW-0820">tRNA-binding</keyword>
<gene>
    <name evidence="14" type="primary">alaS</name>
    <name evidence="14" type="ORF">CRDco_1220</name>
</gene>
<dbReference type="PANTHER" id="PTHR11777">
    <property type="entry name" value="ALANYL-TRNA SYNTHETASE"/>
    <property type="match status" value="1"/>
</dbReference>
<dbReference type="RefSeq" id="WP_201329437.1">
    <property type="nucleotide sequence ID" value="NZ_AP023214.1"/>
</dbReference>
<keyword evidence="6" id="KW-0547">Nucleotide-binding</keyword>
<dbReference type="PANTHER" id="PTHR11777:SF9">
    <property type="entry name" value="ALANINE--TRNA LIGASE, CYTOPLASMIC"/>
    <property type="match status" value="1"/>
</dbReference>
<keyword evidence="8" id="KW-0694">RNA-binding</keyword>
<evidence type="ECO:0000256" key="3">
    <source>
        <dbReference type="ARBA" id="ARBA00017959"/>
    </source>
</evidence>
<keyword evidence="12" id="KW-0472">Membrane</keyword>
<sequence length="330" mass="39752">MINFLKYYNFYNYKIIGNQNIISTNKSLLFNNSGFSAIRNLIIKIKNNNFSSYQYCVRLKGLFNDLKLNNDGIHQTSFIMLGNFLLNTNILLFLKISLNFLLIMKINKKKVYFSINILDFNTIIILLLLKINIKKIIFTKKNIWKINNYGYLGFCLEIYCKFNNILLEVWNIVNINYLLINKKLFKIKNNIIDSGLGYYRLNLKKFSKKLKLIDLCNSVFLILSNININYTKNHNFLLNKILKILFLIVIKKKISILKIFFLFFKKNKKFYFIYNIKKFIFNIIRKEYSFFFDLKKTNINKINILEMKFIFETFGIPYWYLYKIIKNNYI</sequence>
<evidence type="ECO:0000256" key="7">
    <source>
        <dbReference type="ARBA" id="ARBA00022840"/>
    </source>
</evidence>